<gene>
    <name evidence="6" type="ORF">POF50_017530</name>
</gene>
<dbReference type="RefSeq" id="WP_282698795.1">
    <property type="nucleotide sequence ID" value="NZ_JABXJJ020000020.1"/>
</dbReference>
<feature type="DNA-binding region" description="H-T-H motif" evidence="4">
    <location>
        <begin position="33"/>
        <end position="52"/>
    </location>
</feature>
<evidence type="ECO:0000256" key="2">
    <source>
        <dbReference type="ARBA" id="ARBA00023125"/>
    </source>
</evidence>
<dbReference type="PANTHER" id="PTHR47506">
    <property type="entry name" value="TRANSCRIPTIONAL REGULATORY PROTEIN"/>
    <property type="match status" value="1"/>
</dbReference>
<dbReference type="PROSITE" id="PS50977">
    <property type="entry name" value="HTH_TETR_2"/>
    <property type="match status" value="1"/>
</dbReference>
<evidence type="ECO:0000256" key="4">
    <source>
        <dbReference type="PROSITE-ProRule" id="PRU00335"/>
    </source>
</evidence>
<reference evidence="6" key="1">
    <citation type="submission" date="2023-05" db="EMBL/GenBank/DDBJ databases">
        <title>Streptantibioticus silvisoli sp. nov., acidotolerant actinomycetes 1 from pine litter.</title>
        <authorList>
            <person name="Swiecimska M."/>
            <person name="Golinska P."/>
            <person name="Sangal V."/>
            <person name="Wachnowicz B."/>
            <person name="Goodfellow M."/>
        </authorList>
    </citation>
    <scope>NUCLEOTIDE SEQUENCE</scope>
    <source>
        <strain evidence="6">SL13</strain>
    </source>
</reference>
<dbReference type="GO" id="GO:0003677">
    <property type="term" value="F:DNA binding"/>
    <property type="evidence" value="ECO:0007669"/>
    <property type="project" value="UniProtKB-UniRule"/>
</dbReference>
<evidence type="ECO:0000256" key="3">
    <source>
        <dbReference type="ARBA" id="ARBA00023163"/>
    </source>
</evidence>
<evidence type="ECO:0000313" key="6">
    <source>
        <dbReference type="EMBL" id="MDI5971125.1"/>
    </source>
</evidence>
<evidence type="ECO:0000256" key="1">
    <source>
        <dbReference type="ARBA" id="ARBA00023015"/>
    </source>
</evidence>
<sequence length="199" mass="21467">MERVLTERGRATRDRIVEGAARLLRERGVPNVGLDDIRAATATSKSQLFHYFPDGKSDLLLAVAEYEAAEVIADQQPMLGDLVDLATWHAWRDRVVERYAAQGDRCPLTALTAQLGLADPATRTIITRMYDRWQSHLADGVRALTAVGAIPPGADPDRSATAILTAICGGATMLQATNRITYLEVALDDALSALGVGRG</sequence>
<dbReference type="Pfam" id="PF16925">
    <property type="entry name" value="TetR_C_13"/>
    <property type="match status" value="1"/>
</dbReference>
<dbReference type="InterPro" id="IPR036271">
    <property type="entry name" value="Tet_transcr_reg_TetR-rel_C_sf"/>
</dbReference>
<feature type="domain" description="HTH tetR-type" evidence="5">
    <location>
        <begin position="10"/>
        <end position="70"/>
    </location>
</feature>
<keyword evidence="2 4" id="KW-0238">DNA-binding</keyword>
<dbReference type="InterPro" id="IPR011075">
    <property type="entry name" value="TetR_C"/>
</dbReference>
<organism evidence="6">
    <name type="scientific">Streptantibioticus silvisoli</name>
    <dbReference type="NCBI Taxonomy" id="2705255"/>
    <lineage>
        <taxon>Bacteria</taxon>
        <taxon>Bacillati</taxon>
        <taxon>Actinomycetota</taxon>
        <taxon>Actinomycetes</taxon>
        <taxon>Kitasatosporales</taxon>
        <taxon>Streptomycetaceae</taxon>
        <taxon>Streptantibioticus</taxon>
    </lineage>
</organism>
<keyword evidence="3" id="KW-0804">Transcription</keyword>
<evidence type="ECO:0000259" key="5">
    <source>
        <dbReference type="PROSITE" id="PS50977"/>
    </source>
</evidence>
<keyword evidence="1" id="KW-0805">Transcription regulation</keyword>
<protein>
    <submittedName>
        <fullName evidence="6">TetR/AcrR family transcriptional regulator</fullName>
    </submittedName>
</protein>
<dbReference type="SUPFAM" id="SSF46689">
    <property type="entry name" value="Homeodomain-like"/>
    <property type="match status" value="1"/>
</dbReference>
<comment type="caution">
    <text evidence="6">The sequence shown here is derived from an EMBL/GenBank/DDBJ whole genome shotgun (WGS) entry which is preliminary data.</text>
</comment>
<name>A0AA90H5C4_9ACTN</name>
<dbReference type="Gene3D" id="1.10.357.10">
    <property type="entry name" value="Tetracycline Repressor, domain 2"/>
    <property type="match status" value="1"/>
</dbReference>
<dbReference type="InterPro" id="IPR001647">
    <property type="entry name" value="HTH_TetR"/>
</dbReference>
<dbReference type="InterPro" id="IPR009057">
    <property type="entry name" value="Homeodomain-like_sf"/>
</dbReference>
<dbReference type="SUPFAM" id="SSF48498">
    <property type="entry name" value="Tetracyclin repressor-like, C-terminal domain"/>
    <property type="match status" value="1"/>
</dbReference>
<dbReference type="AlphaFoldDB" id="A0AA90H5C4"/>
<accession>A0AA90H5C4</accession>
<dbReference type="PANTHER" id="PTHR47506:SF3">
    <property type="entry name" value="HTH-TYPE TRANSCRIPTIONAL REGULATOR LMRA"/>
    <property type="match status" value="1"/>
</dbReference>
<dbReference type="Pfam" id="PF00440">
    <property type="entry name" value="TetR_N"/>
    <property type="match status" value="1"/>
</dbReference>
<dbReference type="EMBL" id="JABXJJ020000020">
    <property type="protein sequence ID" value="MDI5971125.1"/>
    <property type="molecule type" value="Genomic_DNA"/>
</dbReference>
<proteinExistence type="predicted"/>